<dbReference type="InterPro" id="IPR032741">
    <property type="entry name" value="Sls1_KH-1"/>
</dbReference>
<dbReference type="AlphaFoldDB" id="A0A9P7YYR9"/>
<evidence type="ECO:0000313" key="5">
    <source>
        <dbReference type="EMBL" id="KAG9242141.1"/>
    </source>
</evidence>
<comment type="caution">
    <text evidence="5">The sequence shown here is derived from an EMBL/GenBank/DDBJ whole genome shotgun (WGS) entry which is preliminary data.</text>
</comment>
<dbReference type="Pfam" id="PF20776">
    <property type="entry name" value="SLS1_N"/>
    <property type="match status" value="1"/>
</dbReference>
<dbReference type="InterPro" id="IPR048400">
    <property type="entry name" value="SLS1_N"/>
</dbReference>
<dbReference type="Proteomes" id="UP000887226">
    <property type="component" value="Unassembled WGS sequence"/>
</dbReference>
<organism evidence="5 6">
    <name type="scientific">Calycina marina</name>
    <dbReference type="NCBI Taxonomy" id="1763456"/>
    <lineage>
        <taxon>Eukaryota</taxon>
        <taxon>Fungi</taxon>
        <taxon>Dikarya</taxon>
        <taxon>Ascomycota</taxon>
        <taxon>Pezizomycotina</taxon>
        <taxon>Leotiomycetes</taxon>
        <taxon>Helotiales</taxon>
        <taxon>Pezizellaceae</taxon>
        <taxon>Calycina</taxon>
    </lineage>
</organism>
<dbReference type="Pfam" id="PF14611">
    <property type="entry name" value="KH_SLS1_1"/>
    <property type="match status" value="1"/>
</dbReference>
<feature type="domain" description="SLS1 N-terminal" evidence="3">
    <location>
        <begin position="182"/>
        <end position="298"/>
    </location>
</feature>
<dbReference type="OrthoDB" id="5392646at2759"/>
<evidence type="ECO:0000259" key="3">
    <source>
        <dbReference type="Pfam" id="PF20776"/>
    </source>
</evidence>
<feature type="domain" description="SLS1 first KH" evidence="2">
    <location>
        <begin position="306"/>
        <end position="382"/>
    </location>
</feature>
<feature type="compositionally biased region" description="Basic and acidic residues" evidence="1">
    <location>
        <begin position="1017"/>
        <end position="1026"/>
    </location>
</feature>
<feature type="compositionally biased region" description="Low complexity" evidence="1">
    <location>
        <begin position="988"/>
        <end position="998"/>
    </location>
</feature>
<reference evidence="5" key="1">
    <citation type="journal article" date="2021" name="IMA Fungus">
        <title>Genomic characterization of three marine fungi, including Emericellopsis atlantica sp. nov. with signatures of a generalist lifestyle and marine biomass degradation.</title>
        <authorList>
            <person name="Hagestad O.C."/>
            <person name="Hou L."/>
            <person name="Andersen J.H."/>
            <person name="Hansen E.H."/>
            <person name="Altermark B."/>
            <person name="Li C."/>
            <person name="Kuhnert E."/>
            <person name="Cox R.J."/>
            <person name="Crous P.W."/>
            <person name="Spatafora J.W."/>
            <person name="Lail K."/>
            <person name="Amirebrahimi M."/>
            <person name="Lipzen A."/>
            <person name="Pangilinan J."/>
            <person name="Andreopoulos W."/>
            <person name="Hayes R.D."/>
            <person name="Ng V."/>
            <person name="Grigoriev I.V."/>
            <person name="Jackson S.A."/>
            <person name="Sutton T.D.S."/>
            <person name="Dobson A.D.W."/>
            <person name="Rama T."/>
        </authorList>
    </citation>
    <scope>NUCLEOTIDE SEQUENCE</scope>
    <source>
        <strain evidence="5">TRa3180A</strain>
    </source>
</reference>
<accession>A0A9P7YYR9</accession>
<sequence length="1026" mass="115133">MIIRPHVYSTCQIRLLRTAPASRRIRYVCMSSRAAPQLAPEELIEEGTIESKEEDDKLESVWPSAEEKPIIASYLGSEHKQQGGIFRPSTASFLREEGLDATQRQGLSEHPLGKLFGYSGQMQRENRQILDIDALGNPTEVIILKDSGVTFKRHAPVISTEEQQSENVDILAKLDKERGIVGAKQVNENINSFHPIEGKEPRNWQEFNEVVQQIQSSFTQAQLASYIQKFIAKNPRNVVEPIASKSKKIKYISPFLPKPSSSDDIAGYDLAEGYSPKSYTAKQKLAVRLMRECWGLELPDLEDGIGELDVFLRSSSDFDLLIADKFGSKCVQSVLKEISSRYSASGGKSIQTSRKHTMIRLVARRDTCEKIVEEIEYALSNIQRREINLRDLRTECSPLEFANWADKHYGAPFMEQLAALTQTDIHITNKKKVIIAGIEEDSTNASLRTDAVVRLLLTSNDFSGRTISRLGFRHKDQGEGALHQYPASDNFTWRDKVFKWARWSSPVAREIKRSDEVNVQSQDVSEAPKVSMAEKYPEYPSSLPTATSEPWDPKKLNWSKTLDITSSAMFGNVLFSHLSPEKVKDTCWLRENAFNDQTFNSPSTFTTKVPNMSGILTANIASLTCSTPLQTIKMRFRPNPFQPLHKSDNAVNIGHKSYACPPVEMLFSVRRQDGILTLQSIKAVLETENSDLLLPDMNVDLRFQQRTTSNLHIPHLGMPGALPPGIEDFLNASNLSVGERGRGRLATPAKLMIPLQAHLCNDLDHKALTSKTRGNQMFDVSYLFAGLEIMNTMLMETDNGWQLKYTSIEGGRAGGRRAELELLAAKRVTASSQITLEKGANEKLFIKEAFRIAAVLDKSLKSVRDTESDIFKVHWTKHKGVKGKNHDRFFSKTLVIDEHPTQELEVEEPSLEVNEVPVIDANLMGMKDLNPEMEEMEDGLGEEAEYERQRMAETKLVGDLVDSDEHEFQPTPETSPEEGKASSEEHPAQAAEVEAVVVNLERTDRVEAGTSGLGRKVRQDKTVDVD</sequence>
<feature type="region of interest" description="Disordered" evidence="1">
    <location>
        <begin position="960"/>
        <end position="1026"/>
    </location>
</feature>
<name>A0A9P7YYR9_9HELO</name>
<evidence type="ECO:0000256" key="1">
    <source>
        <dbReference type="SAM" id="MobiDB-lite"/>
    </source>
</evidence>
<evidence type="ECO:0000313" key="6">
    <source>
        <dbReference type="Proteomes" id="UP000887226"/>
    </source>
</evidence>
<evidence type="ECO:0000259" key="2">
    <source>
        <dbReference type="Pfam" id="PF14611"/>
    </source>
</evidence>
<feature type="domain" description="SLS1 C-terminal" evidence="4">
    <location>
        <begin position="490"/>
        <end position="849"/>
    </location>
</feature>
<proteinExistence type="predicted"/>
<dbReference type="EMBL" id="MU254108">
    <property type="protein sequence ID" value="KAG9242141.1"/>
    <property type="molecule type" value="Genomic_DNA"/>
</dbReference>
<protein>
    <submittedName>
        <fullName evidence="5">Mitochondrial inner-membrane-bound regulator-domain-containing protein</fullName>
    </submittedName>
</protein>
<dbReference type="InterPro" id="IPR048401">
    <property type="entry name" value="SLS1_C"/>
</dbReference>
<feature type="compositionally biased region" description="Basic and acidic residues" evidence="1">
    <location>
        <begin position="977"/>
        <end position="987"/>
    </location>
</feature>
<dbReference type="GO" id="GO:0005743">
    <property type="term" value="C:mitochondrial inner membrane"/>
    <property type="evidence" value="ECO:0007669"/>
    <property type="project" value="InterPro"/>
</dbReference>
<gene>
    <name evidence="5" type="ORF">BJ878DRAFT_187833</name>
</gene>
<dbReference type="Pfam" id="PF20778">
    <property type="entry name" value="SLS1_C"/>
    <property type="match status" value="1"/>
</dbReference>
<evidence type="ECO:0000259" key="4">
    <source>
        <dbReference type="Pfam" id="PF20778"/>
    </source>
</evidence>
<keyword evidence="6" id="KW-1185">Reference proteome</keyword>